<comment type="caution">
    <text evidence="2">The sequence shown here is derived from an EMBL/GenBank/DDBJ whole genome shotgun (WGS) entry which is preliminary data.</text>
</comment>
<evidence type="ECO:0008006" key="4">
    <source>
        <dbReference type="Google" id="ProtNLM"/>
    </source>
</evidence>
<organism evidence="2 3">
    <name type="scientific">Pseudosporangium ferrugineum</name>
    <dbReference type="NCBI Taxonomy" id="439699"/>
    <lineage>
        <taxon>Bacteria</taxon>
        <taxon>Bacillati</taxon>
        <taxon>Actinomycetota</taxon>
        <taxon>Actinomycetes</taxon>
        <taxon>Micromonosporales</taxon>
        <taxon>Micromonosporaceae</taxon>
        <taxon>Pseudosporangium</taxon>
    </lineage>
</organism>
<accession>A0A2T0S820</accession>
<dbReference type="SUPFAM" id="SSF53335">
    <property type="entry name" value="S-adenosyl-L-methionine-dependent methyltransferases"/>
    <property type="match status" value="1"/>
</dbReference>
<feature type="coiled-coil region" evidence="1">
    <location>
        <begin position="406"/>
        <end position="433"/>
    </location>
</feature>
<proteinExistence type="predicted"/>
<dbReference type="AlphaFoldDB" id="A0A2T0S820"/>
<keyword evidence="3" id="KW-1185">Reference proteome</keyword>
<evidence type="ECO:0000256" key="1">
    <source>
        <dbReference type="SAM" id="Coils"/>
    </source>
</evidence>
<protein>
    <recommendedName>
        <fullName evidence="4">Methyltransferase family protein</fullName>
    </recommendedName>
</protein>
<keyword evidence="1" id="KW-0175">Coiled coil</keyword>
<evidence type="ECO:0000313" key="2">
    <source>
        <dbReference type="EMBL" id="PRY29572.1"/>
    </source>
</evidence>
<dbReference type="Gene3D" id="3.40.50.150">
    <property type="entry name" value="Vaccinia Virus protein VP39"/>
    <property type="match status" value="1"/>
</dbReference>
<dbReference type="EMBL" id="PVZG01000006">
    <property type="protein sequence ID" value="PRY29572.1"/>
    <property type="molecule type" value="Genomic_DNA"/>
</dbReference>
<dbReference type="Proteomes" id="UP000239209">
    <property type="component" value="Unassembled WGS sequence"/>
</dbReference>
<evidence type="ECO:0000313" key="3">
    <source>
        <dbReference type="Proteomes" id="UP000239209"/>
    </source>
</evidence>
<dbReference type="InterPro" id="IPR029063">
    <property type="entry name" value="SAM-dependent_MTases_sf"/>
</dbReference>
<sequence>MGPPMTLRHLGGEMPGWSDATPAGGPAFRCLLEALLPLVPAGARVLVAGPHDPELVAALPAEADVTCLVRGEEDADALAGSGATVLCGSLAKLNDEFDVILALDGVSRLCTVEGPQYDWAESLQALRRALRPGGALLLTVENELGVHKLVDRTTVTSAHTDADWRPVGEYDTTPGNPARLRDRLTADGLTVTWLGTAWPLPSAPTFVADEPTLRHGASGALAAAASGAAGAAYAGRRVLSDPRRLAAAAIRGGLGPELAPAWIVLAFKGTATPVALPPAVLGAGPMPELPPGRLLEELLIGACLRHDLPAARRLLTGWVAEQPAATADNVLVDGETLSVLDRARPAVETPVAIRRFAAMLLAGGYEHPWPAARDAGSLTAVLLAAAGLDAGPVPVDHDPPPVPDSLREHEERVRRLEEQLADSAARIRHAESELVKRDGELRRARLQIDMFSGKVGYRLGRLGARAARKAVRLMKDR</sequence>
<name>A0A2T0S820_9ACTN</name>
<gene>
    <name evidence="2" type="ORF">CLV70_106293</name>
</gene>
<reference evidence="2 3" key="1">
    <citation type="submission" date="2018-03" db="EMBL/GenBank/DDBJ databases">
        <title>Genomic Encyclopedia of Archaeal and Bacterial Type Strains, Phase II (KMG-II): from individual species to whole genera.</title>
        <authorList>
            <person name="Goeker M."/>
        </authorList>
    </citation>
    <scope>NUCLEOTIDE SEQUENCE [LARGE SCALE GENOMIC DNA]</scope>
    <source>
        <strain evidence="2 3">DSM 45348</strain>
    </source>
</reference>